<accession>A0A9E7JQ48</accession>
<dbReference type="AlphaFoldDB" id="A0A9E7JQ48"/>
<feature type="compositionally biased region" description="Polar residues" evidence="1">
    <location>
        <begin position="85"/>
        <end position="113"/>
    </location>
</feature>
<evidence type="ECO:0000313" key="3">
    <source>
        <dbReference type="Proteomes" id="UP001055439"/>
    </source>
</evidence>
<feature type="non-terminal residue" evidence="2">
    <location>
        <position position="1"/>
    </location>
</feature>
<dbReference type="EMBL" id="CP097504">
    <property type="protein sequence ID" value="URD88634.1"/>
    <property type="molecule type" value="Genomic_DNA"/>
</dbReference>
<proteinExistence type="predicted"/>
<sequence>IQLIVVECVCEYRNYGCASTLSTCTRISLIDGSKEGVLQLLLLQQNQPFEVDSESGLDWQLLLLLLLLLALTEKETSWAGPETEFGSQSRHTFSNRLDSSSSSHRTAQPSSTGLREDTLRAGLFLPMRYESAPTLGGRRQPTSTAATPGSGGSPSRPTTFTVTLHFLLLLAFVGAGGAQGEKLITFLTTISPRAPSLPSFLPSLLSSFLERPTCL</sequence>
<name>A0A9E7JQ48_9LILI</name>
<reference evidence="2" key="1">
    <citation type="submission" date="2022-05" db="EMBL/GenBank/DDBJ databases">
        <title>The Musa troglodytarum L. genome provides insights into the mechanism of non-climacteric behaviour and enrichment of carotenoids.</title>
        <authorList>
            <person name="Wang J."/>
        </authorList>
    </citation>
    <scope>NUCLEOTIDE SEQUENCE</scope>
    <source>
        <tissue evidence="2">Leaf</tissue>
    </source>
</reference>
<evidence type="ECO:0000313" key="2">
    <source>
        <dbReference type="EMBL" id="URD88634.1"/>
    </source>
</evidence>
<feature type="compositionally biased region" description="Polar residues" evidence="1">
    <location>
        <begin position="140"/>
        <end position="156"/>
    </location>
</feature>
<gene>
    <name evidence="2" type="ORF">MUK42_28498</name>
</gene>
<protein>
    <submittedName>
        <fullName evidence="2">Uncharacterized protein</fullName>
    </submittedName>
</protein>
<organism evidence="2 3">
    <name type="scientific">Musa troglodytarum</name>
    <name type="common">fe'i banana</name>
    <dbReference type="NCBI Taxonomy" id="320322"/>
    <lineage>
        <taxon>Eukaryota</taxon>
        <taxon>Viridiplantae</taxon>
        <taxon>Streptophyta</taxon>
        <taxon>Embryophyta</taxon>
        <taxon>Tracheophyta</taxon>
        <taxon>Spermatophyta</taxon>
        <taxon>Magnoliopsida</taxon>
        <taxon>Liliopsida</taxon>
        <taxon>Zingiberales</taxon>
        <taxon>Musaceae</taxon>
        <taxon>Musa</taxon>
    </lineage>
</organism>
<keyword evidence="3" id="KW-1185">Reference proteome</keyword>
<feature type="region of interest" description="Disordered" evidence="1">
    <location>
        <begin position="80"/>
        <end position="114"/>
    </location>
</feature>
<dbReference type="Proteomes" id="UP001055439">
    <property type="component" value="Chromosome 2"/>
</dbReference>
<feature type="region of interest" description="Disordered" evidence="1">
    <location>
        <begin position="132"/>
        <end position="156"/>
    </location>
</feature>
<evidence type="ECO:0000256" key="1">
    <source>
        <dbReference type="SAM" id="MobiDB-lite"/>
    </source>
</evidence>